<organism evidence="2 3">
    <name type="scientific">Puccinia striiformis</name>
    <dbReference type="NCBI Taxonomy" id="27350"/>
    <lineage>
        <taxon>Eukaryota</taxon>
        <taxon>Fungi</taxon>
        <taxon>Dikarya</taxon>
        <taxon>Basidiomycota</taxon>
        <taxon>Pucciniomycotina</taxon>
        <taxon>Pucciniomycetes</taxon>
        <taxon>Pucciniales</taxon>
        <taxon>Pucciniaceae</taxon>
        <taxon>Puccinia</taxon>
    </lineage>
</organism>
<dbReference type="VEuPathDB" id="FungiDB:PSTT_11838"/>
<evidence type="ECO:0000256" key="1">
    <source>
        <dbReference type="SAM" id="MobiDB-lite"/>
    </source>
</evidence>
<dbReference type="Proteomes" id="UP000239156">
    <property type="component" value="Unassembled WGS sequence"/>
</dbReference>
<reference evidence="2" key="1">
    <citation type="submission" date="2017-12" db="EMBL/GenBank/DDBJ databases">
        <title>Gene loss provides genomic basis for host adaptation in cereal stripe rust fungi.</title>
        <authorList>
            <person name="Xia C."/>
        </authorList>
    </citation>
    <scope>NUCLEOTIDE SEQUENCE [LARGE SCALE GENOMIC DNA]</scope>
    <source>
        <strain evidence="2">93-210</strain>
    </source>
</reference>
<evidence type="ECO:0000313" key="2">
    <source>
        <dbReference type="EMBL" id="POW02388.1"/>
    </source>
</evidence>
<dbReference type="VEuPathDB" id="FungiDB:PSHT_13858"/>
<dbReference type="EMBL" id="PKSL01000143">
    <property type="protein sequence ID" value="POW02388.1"/>
    <property type="molecule type" value="Genomic_DNA"/>
</dbReference>
<feature type="region of interest" description="Disordered" evidence="1">
    <location>
        <begin position="1"/>
        <end position="22"/>
    </location>
</feature>
<sequence>SDNDELGEEESDEDNISGKKSNHAWTNKQRTALLTLIIHQISLGKGMDNGNLKSEGWTQLTSQKGAMRKLYVNQSFLLKQSGFGKDIKSGAWFDLAKTLFNKTYGKGVTAFEPGQVPPAVVDVEDATSGQKAALGSATAAIKRKSKVSKKDKYISSIDDGVKVVPQATPKQVQGSKYDILRCGVNNLMDTICKSREEIKPVVQSNPKPKVKDVHPIVNPTLSKPNAQAKALQLIAFMFLKELSTEKYIRFINVVQGKANTEFFVSLAAITNASVCKAWLRNRQSANVNHNI</sequence>
<name>A0A2S4UYN2_9BASI</name>
<protein>
    <recommendedName>
        <fullName evidence="4">Myb/SANT-like domain-containing protein</fullName>
    </recommendedName>
</protein>
<keyword evidence="3" id="KW-1185">Reference proteome</keyword>
<feature type="non-terminal residue" evidence="2">
    <location>
        <position position="1"/>
    </location>
</feature>
<evidence type="ECO:0008006" key="4">
    <source>
        <dbReference type="Google" id="ProtNLM"/>
    </source>
</evidence>
<comment type="caution">
    <text evidence="2">The sequence shown here is derived from an EMBL/GenBank/DDBJ whole genome shotgun (WGS) entry which is preliminary data.</text>
</comment>
<gene>
    <name evidence="2" type="ORF">PSTT_11838</name>
</gene>
<feature type="compositionally biased region" description="Acidic residues" evidence="1">
    <location>
        <begin position="1"/>
        <end position="15"/>
    </location>
</feature>
<proteinExistence type="predicted"/>
<evidence type="ECO:0000313" key="3">
    <source>
        <dbReference type="Proteomes" id="UP000239156"/>
    </source>
</evidence>
<accession>A0A2S4UYN2</accession>
<dbReference type="AlphaFoldDB" id="A0A2S4UYN2"/>